<feature type="compositionally biased region" description="Basic and acidic residues" evidence="1">
    <location>
        <begin position="552"/>
        <end position="566"/>
    </location>
</feature>
<name>A0A0N1I7X5_LEPSE</name>
<evidence type="ECO:0000313" key="2">
    <source>
        <dbReference type="EMBL" id="KPI89805.1"/>
    </source>
</evidence>
<dbReference type="EMBL" id="LJSK01000016">
    <property type="protein sequence ID" value="KPI89805.1"/>
    <property type="molecule type" value="Genomic_DNA"/>
</dbReference>
<dbReference type="AlphaFoldDB" id="A0A0N1I7X5"/>
<feature type="compositionally biased region" description="Basic and acidic residues" evidence="1">
    <location>
        <begin position="485"/>
        <end position="495"/>
    </location>
</feature>
<dbReference type="VEuPathDB" id="TriTrypDB:Lsey_0016_0220"/>
<keyword evidence="3" id="KW-1185">Reference proteome</keyword>
<comment type="caution">
    <text evidence="2">The sequence shown here is derived from an EMBL/GenBank/DDBJ whole genome shotgun (WGS) entry which is preliminary data.</text>
</comment>
<gene>
    <name evidence="2" type="ORF">ABL78_1068</name>
</gene>
<dbReference type="OMA" id="DMSNERE"/>
<proteinExistence type="predicted"/>
<sequence length="611" mass="66552">MFGVSSSSPTVDFKHRYVAAVDGGATKVNRGRNSPSRTTVVVCATLAVGASVLIGGRLLYSSSCRTDKDGESKAAPAAPAEAAPSWWQRARSRLRLSASAEDDDDDVFTSGTGAANLFDEEKTKARQLSKDKSKVSVGAGAATTSAPLHKLEKSGSFTKVGASGGTTTGFPSDIQEREQHIKLVRALLRRQAGISYSDDDSSTSSDSTDVSLNYHFATTMEATARDDLLMAFAAYDDYNDRVAVGHASLGKSLEEEAEVLQADILVKTLEYLDMSNEREKLRCRRIALHREQGRTTPTSSIDAAGGGTDEDVYDPINMMYRQLAPGNSAQRHYQQFNGELNQGEDNVDAKIDSNFPSLSDRQARQFQATFGPSMMRMGPSVGGDMNTDDSVLDRILGQASAAAARSSGHVRSTLPGHPATAHGNGSDNDMMEDEWEDDDGAEADFMDYLQQPDDAAHFYSRTELRQARRDPGNDVRVVGLDDDDFGLHSDGGAKEDDWEYDGDDEEGEEAEENMMASEPWSRQDKADFEQELFGRIHQLASTYTLTAAMAEKEANEEDARKLAERVQRRRQQLQKLGVAHKTSAAGGAPQPATSATEDDEEWEDEDEDEEA</sequence>
<feature type="compositionally biased region" description="Acidic residues" evidence="1">
    <location>
        <begin position="596"/>
        <end position="611"/>
    </location>
</feature>
<feature type="compositionally biased region" description="Acidic residues" evidence="1">
    <location>
        <begin position="496"/>
        <end position="512"/>
    </location>
</feature>
<protein>
    <submittedName>
        <fullName evidence="2">Uncharacterized protein</fullName>
    </submittedName>
</protein>
<feature type="region of interest" description="Disordered" evidence="1">
    <location>
        <begin position="552"/>
        <end position="611"/>
    </location>
</feature>
<organism evidence="2 3">
    <name type="scientific">Leptomonas seymouri</name>
    <dbReference type="NCBI Taxonomy" id="5684"/>
    <lineage>
        <taxon>Eukaryota</taxon>
        <taxon>Discoba</taxon>
        <taxon>Euglenozoa</taxon>
        <taxon>Kinetoplastea</taxon>
        <taxon>Metakinetoplastina</taxon>
        <taxon>Trypanosomatida</taxon>
        <taxon>Trypanosomatidae</taxon>
        <taxon>Leishmaniinae</taxon>
        <taxon>Leptomonas</taxon>
    </lineage>
</organism>
<dbReference type="Proteomes" id="UP000038009">
    <property type="component" value="Unassembled WGS sequence"/>
</dbReference>
<dbReference type="OrthoDB" id="273654at2759"/>
<reference evidence="2 3" key="1">
    <citation type="journal article" date="2015" name="PLoS Pathog.">
        <title>Leptomonas seymouri: Adaptations to the Dixenous Life Cycle Analyzed by Genome Sequencing, Transcriptome Profiling and Co-infection with Leishmania donovani.</title>
        <authorList>
            <person name="Kraeva N."/>
            <person name="Butenko A."/>
            <person name="Hlavacova J."/>
            <person name="Kostygov A."/>
            <person name="Myskova J."/>
            <person name="Grybchuk D."/>
            <person name="Lestinova T."/>
            <person name="Votypka J."/>
            <person name="Volf P."/>
            <person name="Opperdoes F."/>
            <person name="Flegontov P."/>
            <person name="Lukes J."/>
            <person name="Yurchenko V."/>
        </authorList>
    </citation>
    <scope>NUCLEOTIDE SEQUENCE [LARGE SCALE GENOMIC DNA]</scope>
    <source>
        <strain evidence="2 3">ATCC 30220</strain>
    </source>
</reference>
<evidence type="ECO:0000256" key="1">
    <source>
        <dbReference type="SAM" id="MobiDB-lite"/>
    </source>
</evidence>
<feature type="region of interest" description="Disordered" evidence="1">
    <location>
        <begin position="473"/>
        <end position="523"/>
    </location>
</feature>
<feature type="region of interest" description="Disordered" evidence="1">
    <location>
        <begin position="403"/>
        <end position="434"/>
    </location>
</feature>
<evidence type="ECO:0000313" key="3">
    <source>
        <dbReference type="Proteomes" id="UP000038009"/>
    </source>
</evidence>
<accession>A0A0N1I7X5</accession>